<sequence length="107" mass="12127">MTHYAAKSEFQDCVKKLALKVKGIYCMIDHQAVASKIFLALLGKVLVKNVNFVEGGAFNSLILSQLCFEMDAYHHLLLYHTNIKDELKLFSEVQGKVEFVAYVNDEV</sequence>
<gene>
    <name evidence="1" type="primary">SCAND3</name>
    <name evidence="1" type="ORF">T01_14097</name>
</gene>
<keyword evidence="2" id="KW-1185">Reference proteome</keyword>
<dbReference type="AlphaFoldDB" id="A0A0V1AR41"/>
<dbReference type="Proteomes" id="UP000054776">
    <property type="component" value="Unassembled WGS sequence"/>
</dbReference>
<accession>A0A0V1AR41</accession>
<protein>
    <submittedName>
        <fullName evidence="1">SCAN domain-containing protein 3</fullName>
    </submittedName>
</protein>
<organism evidence="1 2">
    <name type="scientific">Trichinella spiralis</name>
    <name type="common">Trichina worm</name>
    <dbReference type="NCBI Taxonomy" id="6334"/>
    <lineage>
        <taxon>Eukaryota</taxon>
        <taxon>Metazoa</taxon>
        <taxon>Ecdysozoa</taxon>
        <taxon>Nematoda</taxon>
        <taxon>Enoplea</taxon>
        <taxon>Dorylaimia</taxon>
        <taxon>Trichinellida</taxon>
        <taxon>Trichinellidae</taxon>
        <taxon>Trichinella</taxon>
    </lineage>
</organism>
<reference evidence="1 2" key="1">
    <citation type="submission" date="2015-01" db="EMBL/GenBank/DDBJ databases">
        <title>Evolution of Trichinella species and genotypes.</title>
        <authorList>
            <person name="Korhonen P.K."/>
            <person name="Edoardo P."/>
            <person name="Giuseppe L.R."/>
            <person name="Gasser R.B."/>
        </authorList>
    </citation>
    <scope>NUCLEOTIDE SEQUENCE [LARGE SCALE GENOMIC DNA]</scope>
    <source>
        <strain evidence="1">ISS3</strain>
    </source>
</reference>
<dbReference type="InParanoid" id="A0A0V1AR41"/>
<comment type="caution">
    <text evidence="1">The sequence shown here is derived from an EMBL/GenBank/DDBJ whole genome shotgun (WGS) entry which is preliminary data.</text>
</comment>
<evidence type="ECO:0000313" key="1">
    <source>
        <dbReference type="EMBL" id="KRY27265.1"/>
    </source>
</evidence>
<evidence type="ECO:0000313" key="2">
    <source>
        <dbReference type="Proteomes" id="UP000054776"/>
    </source>
</evidence>
<dbReference type="EMBL" id="JYDH01000268">
    <property type="protein sequence ID" value="KRY27265.1"/>
    <property type="molecule type" value="Genomic_DNA"/>
</dbReference>
<proteinExistence type="predicted"/>
<name>A0A0V1AR41_TRISP</name>